<protein>
    <submittedName>
        <fullName evidence="2">Uncharacterized protein</fullName>
    </submittedName>
</protein>
<evidence type="ECO:0000313" key="3">
    <source>
        <dbReference type="Proteomes" id="UP001054945"/>
    </source>
</evidence>
<reference evidence="2 3" key="1">
    <citation type="submission" date="2021-06" db="EMBL/GenBank/DDBJ databases">
        <title>Caerostris extrusa draft genome.</title>
        <authorList>
            <person name="Kono N."/>
            <person name="Arakawa K."/>
        </authorList>
    </citation>
    <scope>NUCLEOTIDE SEQUENCE [LARGE SCALE GENOMIC DNA]</scope>
</reference>
<evidence type="ECO:0000256" key="1">
    <source>
        <dbReference type="SAM" id="Phobius"/>
    </source>
</evidence>
<dbReference type="EMBL" id="BPLR01000935">
    <property type="protein sequence ID" value="GIY98550.1"/>
    <property type="molecule type" value="Genomic_DNA"/>
</dbReference>
<accession>A0AAV4XXD8</accession>
<sequence>MDVSFDALLSFLPFTNTKQKGTSFKERDGSVEGVAQKIVTLTMKEILAQSELLSYLAVTVILLGFGFCPNLRDMKRVLLRRHRDFSFLKDCLQQSRQQIEPQP</sequence>
<gene>
    <name evidence="2" type="ORF">CEXT_146911</name>
</gene>
<dbReference type="AlphaFoldDB" id="A0AAV4XXD8"/>
<comment type="caution">
    <text evidence="2">The sequence shown here is derived from an EMBL/GenBank/DDBJ whole genome shotgun (WGS) entry which is preliminary data.</text>
</comment>
<proteinExistence type="predicted"/>
<organism evidence="2 3">
    <name type="scientific">Caerostris extrusa</name>
    <name type="common">Bark spider</name>
    <name type="synonym">Caerostris bankana</name>
    <dbReference type="NCBI Taxonomy" id="172846"/>
    <lineage>
        <taxon>Eukaryota</taxon>
        <taxon>Metazoa</taxon>
        <taxon>Ecdysozoa</taxon>
        <taxon>Arthropoda</taxon>
        <taxon>Chelicerata</taxon>
        <taxon>Arachnida</taxon>
        <taxon>Araneae</taxon>
        <taxon>Araneomorphae</taxon>
        <taxon>Entelegynae</taxon>
        <taxon>Araneoidea</taxon>
        <taxon>Araneidae</taxon>
        <taxon>Caerostris</taxon>
    </lineage>
</organism>
<keyword evidence="3" id="KW-1185">Reference proteome</keyword>
<keyword evidence="1" id="KW-1133">Transmembrane helix</keyword>
<keyword evidence="1" id="KW-0812">Transmembrane</keyword>
<name>A0AAV4XXD8_CAEEX</name>
<keyword evidence="1" id="KW-0472">Membrane</keyword>
<feature type="transmembrane region" description="Helical" evidence="1">
    <location>
        <begin position="52"/>
        <end position="71"/>
    </location>
</feature>
<dbReference type="Proteomes" id="UP001054945">
    <property type="component" value="Unassembled WGS sequence"/>
</dbReference>
<evidence type="ECO:0000313" key="2">
    <source>
        <dbReference type="EMBL" id="GIY98550.1"/>
    </source>
</evidence>